<dbReference type="AlphaFoldDB" id="A0AAW6LKR3"/>
<organism evidence="1 2">
    <name type="scientific">Rhodococcus qingshengii</name>
    <dbReference type="NCBI Taxonomy" id="334542"/>
    <lineage>
        <taxon>Bacteria</taxon>
        <taxon>Bacillati</taxon>
        <taxon>Actinomycetota</taxon>
        <taxon>Actinomycetes</taxon>
        <taxon>Mycobacteriales</taxon>
        <taxon>Nocardiaceae</taxon>
        <taxon>Rhodococcus</taxon>
        <taxon>Rhodococcus erythropolis group</taxon>
    </lineage>
</organism>
<dbReference type="EMBL" id="JARDXE010000014">
    <property type="protein sequence ID" value="MDE8647569.1"/>
    <property type="molecule type" value="Genomic_DNA"/>
</dbReference>
<protein>
    <submittedName>
        <fullName evidence="1">Uncharacterized protein</fullName>
    </submittedName>
</protein>
<name>A0AAW6LKR3_RHOSG</name>
<proteinExistence type="predicted"/>
<comment type="caution">
    <text evidence="1">The sequence shown here is derived from an EMBL/GenBank/DDBJ whole genome shotgun (WGS) entry which is preliminary data.</text>
</comment>
<evidence type="ECO:0000313" key="1">
    <source>
        <dbReference type="EMBL" id="MDE8647569.1"/>
    </source>
</evidence>
<gene>
    <name evidence="1" type="ORF">PXH69_21580</name>
</gene>
<reference evidence="1" key="1">
    <citation type="submission" date="2023-02" db="EMBL/GenBank/DDBJ databases">
        <title>A novel hydrolase synthesized by Rhodococcus erythropolis HQ is responsible for the detoxification of Zearalenone.</title>
        <authorList>
            <person name="Hu J."/>
            <person name="Xu J."/>
        </authorList>
    </citation>
    <scope>NUCLEOTIDE SEQUENCE</scope>
    <source>
        <strain evidence="1">HQ</strain>
    </source>
</reference>
<dbReference type="RefSeq" id="WP_275232137.1">
    <property type="nucleotide sequence ID" value="NZ_JARDXE010000014.1"/>
</dbReference>
<dbReference type="Proteomes" id="UP001217325">
    <property type="component" value="Unassembled WGS sequence"/>
</dbReference>
<sequence length="66" mass="7355">MIHLGPFERSGRWISMDEKADFVLYDESRIPAREDDDTSSIQFGFGKSLLSAARIAELHAPGTGEE</sequence>
<evidence type="ECO:0000313" key="2">
    <source>
        <dbReference type="Proteomes" id="UP001217325"/>
    </source>
</evidence>
<accession>A0AAW6LKR3</accession>